<keyword evidence="1" id="KW-0812">Transmembrane</keyword>
<evidence type="ECO:0000313" key="2">
    <source>
        <dbReference type="Proteomes" id="UP000887569"/>
    </source>
</evidence>
<sequence length="121" mass="14225">YIYIYMYLYIYVYIYMYIYIYICIYICMYTCVFIVIYNIIIYFTMAALFIMAGTWSVSFADTFTATHAYINRTNVVNSSLKLKSLEVKNLTKFSSFFSTSFVEKQVEGLMLLPVCISEVLG</sequence>
<dbReference type="WBParaSite" id="PgB09_g025_t01">
    <property type="protein sequence ID" value="PgB09_g025_t01"/>
    <property type="gene ID" value="PgB09_g025"/>
</dbReference>
<keyword evidence="2" id="KW-1185">Reference proteome</keyword>
<accession>A0A914ZT39</accession>
<name>A0A914ZT39_PARUN</name>
<keyword evidence="1" id="KW-1133">Transmembrane helix</keyword>
<evidence type="ECO:0000256" key="1">
    <source>
        <dbReference type="SAM" id="Phobius"/>
    </source>
</evidence>
<proteinExistence type="predicted"/>
<evidence type="ECO:0000313" key="3">
    <source>
        <dbReference type="WBParaSite" id="PgB09_g025_t01"/>
    </source>
</evidence>
<keyword evidence="1" id="KW-0472">Membrane</keyword>
<dbReference type="Proteomes" id="UP000887569">
    <property type="component" value="Unplaced"/>
</dbReference>
<reference evidence="3" key="1">
    <citation type="submission" date="2022-11" db="UniProtKB">
        <authorList>
            <consortium name="WormBaseParasite"/>
        </authorList>
    </citation>
    <scope>IDENTIFICATION</scope>
</reference>
<organism evidence="2 3">
    <name type="scientific">Parascaris univalens</name>
    <name type="common">Nematode worm</name>
    <dbReference type="NCBI Taxonomy" id="6257"/>
    <lineage>
        <taxon>Eukaryota</taxon>
        <taxon>Metazoa</taxon>
        <taxon>Ecdysozoa</taxon>
        <taxon>Nematoda</taxon>
        <taxon>Chromadorea</taxon>
        <taxon>Rhabditida</taxon>
        <taxon>Spirurina</taxon>
        <taxon>Ascaridomorpha</taxon>
        <taxon>Ascaridoidea</taxon>
        <taxon>Ascarididae</taxon>
        <taxon>Parascaris</taxon>
    </lineage>
</organism>
<feature type="transmembrane region" description="Helical" evidence="1">
    <location>
        <begin position="6"/>
        <end position="27"/>
    </location>
</feature>
<feature type="transmembrane region" description="Helical" evidence="1">
    <location>
        <begin position="34"/>
        <end position="55"/>
    </location>
</feature>
<protein>
    <submittedName>
        <fullName evidence="3">Uncharacterized protein</fullName>
    </submittedName>
</protein>
<dbReference type="AlphaFoldDB" id="A0A914ZT39"/>